<dbReference type="EMBL" id="UZAN01043593">
    <property type="protein sequence ID" value="VDP78730.1"/>
    <property type="molecule type" value="Genomic_DNA"/>
</dbReference>
<evidence type="ECO:0000259" key="7">
    <source>
        <dbReference type="PROSITE" id="PS50850"/>
    </source>
</evidence>
<proteinExistence type="predicted"/>
<protein>
    <submittedName>
        <fullName evidence="10">MFS domain-containing protein</fullName>
    </submittedName>
</protein>
<dbReference type="WBParaSite" id="ECPE_0000659301-mRNA-1">
    <property type="protein sequence ID" value="ECPE_0000659301-mRNA-1"/>
    <property type="gene ID" value="ECPE_0000659301"/>
</dbReference>
<evidence type="ECO:0000313" key="9">
    <source>
        <dbReference type="Proteomes" id="UP000272942"/>
    </source>
</evidence>
<dbReference type="SUPFAM" id="SSF103473">
    <property type="entry name" value="MFS general substrate transporter"/>
    <property type="match status" value="1"/>
</dbReference>
<feature type="transmembrane region" description="Helical" evidence="6">
    <location>
        <begin position="90"/>
        <end position="111"/>
    </location>
</feature>
<gene>
    <name evidence="8" type="ORF">ECPE_LOCUS6580</name>
</gene>
<dbReference type="GO" id="GO:0015149">
    <property type="term" value="F:hexose transmembrane transporter activity"/>
    <property type="evidence" value="ECO:0007669"/>
    <property type="project" value="TreeGrafter"/>
</dbReference>
<feature type="transmembrane region" description="Helical" evidence="6">
    <location>
        <begin position="150"/>
        <end position="168"/>
    </location>
</feature>
<accession>A0A183AHZ5</accession>
<dbReference type="InterPro" id="IPR020846">
    <property type="entry name" value="MFS_dom"/>
</dbReference>
<evidence type="ECO:0000256" key="3">
    <source>
        <dbReference type="ARBA" id="ARBA00022692"/>
    </source>
</evidence>
<evidence type="ECO:0000256" key="5">
    <source>
        <dbReference type="ARBA" id="ARBA00023136"/>
    </source>
</evidence>
<dbReference type="PANTHER" id="PTHR23503">
    <property type="entry name" value="SOLUTE CARRIER FAMILY 2"/>
    <property type="match status" value="1"/>
</dbReference>
<evidence type="ECO:0000256" key="1">
    <source>
        <dbReference type="ARBA" id="ARBA00004141"/>
    </source>
</evidence>
<evidence type="ECO:0000256" key="2">
    <source>
        <dbReference type="ARBA" id="ARBA00022448"/>
    </source>
</evidence>
<keyword evidence="4 6" id="KW-1133">Transmembrane helix</keyword>
<comment type="subcellular location">
    <subcellularLocation>
        <location evidence="1">Membrane</location>
        <topology evidence="1">Multi-pass membrane protein</topology>
    </subcellularLocation>
</comment>
<feature type="domain" description="Major facilitator superfamily (MFS) profile" evidence="7">
    <location>
        <begin position="16"/>
        <end position="444"/>
    </location>
</feature>
<evidence type="ECO:0000313" key="10">
    <source>
        <dbReference type="WBParaSite" id="ECPE_0000659301-mRNA-1"/>
    </source>
</evidence>
<feature type="transmembrane region" description="Helical" evidence="6">
    <location>
        <begin position="346"/>
        <end position="367"/>
    </location>
</feature>
<reference evidence="10" key="1">
    <citation type="submission" date="2016-06" db="UniProtKB">
        <authorList>
            <consortium name="WormBaseParasite"/>
        </authorList>
    </citation>
    <scope>IDENTIFICATION</scope>
</reference>
<dbReference type="InterPro" id="IPR005829">
    <property type="entry name" value="Sugar_transporter_CS"/>
</dbReference>
<name>A0A183AHZ5_9TREM</name>
<dbReference type="PRINTS" id="PR00171">
    <property type="entry name" value="SUGRTRNSPORT"/>
</dbReference>
<keyword evidence="5 6" id="KW-0472">Membrane</keyword>
<dbReference type="AlphaFoldDB" id="A0A183AHZ5"/>
<reference evidence="8 9" key="2">
    <citation type="submission" date="2018-11" db="EMBL/GenBank/DDBJ databases">
        <authorList>
            <consortium name="Pathogen Informatics"/>
        </authorList>
    </citation>
    <scope>NUCLEOTIDE SEQUENCE [LARGE SCALE GENOMIC DNA]</scope>
    <source>
        <strain evidence="8 9">Egypt</strain>
    </source>
</reference>
<dbReference type="Pfam" id="PF00083">
    <property type="entry name" value="Sugar_tr"/>
    <property type="match status" value="2"/>
</dbReference>
<keyword evidence="2" id="KW-0813">Transport</keyword>
<dbReference type="InterPro" id="IPR045263">
    <property type="entry name" value="GLUT"/>
</dbReference>
<dbReference type="PROSITE" id="PS00216">
    <property type="entry name" value="SUGAR_TRANSPORT_1"/>
    <property type="match status" value="1"/>
</dbReference>
<evidence type="ECO:0000256" key="6">
    <source>
        <dbReference type="SAM" id="Phobius"/>
    </source>
</evidence>
<evidence type="ECO:0000256" key="4">
    <source>
        <dbReference type="ARBA" id="ARBA00022989"/>
    </source>
</evidence>
<organism evidence="10">
    <name type="scientific">Echinostoma caproni</name>
    <dbReference type="NCBI Taxonomy" id="27848"/>
    <lineage>
        <taxon>Eukaryota</taxon>
        <taxon>Metazoa</taxon>
        <taxon>Spiralia</taxon>
        <taxon>Lophotrochozoa</taxon>
        <taxon>Platyhelminthes</taxon>
        <taxon>Trematoda</taxon>
        <taxon>Digenea</taxon>
        <taxon>Plagiorchiida</taxon>
        <taxon>Echinostomata</taxon>
        <taxon>Echinostomatoidea</taxon>
        <taxon>Echinostomatidae</taxon>
        <taxon>Echinostoma</taxon>
    </lineage>
</organism>
<dbReference type="Proteomes" id="UP000272942">
    <property type="component" value="Unassembled WGS sequence"/>
</dbReference>
<dbReference type="Gene3D" id="1.20.1250.20">
    <property type="entry name" value="MFS general substrate transporter like domains"/>
    <property type="match status" value="2"/>
</dbReference>
<feature type="transmembrane region" description="Helical" evidence="6">
    <location>
        <begin position="379"/>
        <end position="397"/>
    </location>
</feature>
<sequence>MACGGSGITPMLILTVFITCFGSSFVIGYNSGVVNLPSDHIKKFLSDNVSGKVSTSFLYALVSAVFVVAGAAGSFSSGAIAESLGRRNTLLINHIFSIVGAVLSGPCVVAKSPALLYVGRIVTGFNAGISLGVTSMYLTEVSPQDIRGAIGACHQLAVTIGIMMSYILTLDKILNTDRFWPLAMGLAAVPATISLFILPICPESPRFLFMKKGKEFEARKAFVKLNSKEDPDVFINGLKEEMEAAAKQPKFKFIQICTRKDLRMPILLACLIQVQQQLSGINAVISYSSVMLATSGLEADKIQYCVVGIGVFNVIVTIISLPLLERAGRRPLLLWPAVMFRQEPRAAAYALSQGIQWLSNLLVLISYPSINDAIKGYSFLPFLVIVVACWIVFFLFLPETKNRTFDDVANELSYPHVVIGKRSKTSEMEIFSKGLSIADEQYDA</sequence>
<feature type="transmembrane region" description="Helical" evidence="6">
    <location>
        <begin position="56"/>
        <end position="78"/>
    </location>
</feature>
<dbReference type="GO" id="GO:0016020">
    <property type="term" value="C:membrane"/>
    <property type="evidence" value="ECO:0007669"/>
    <property type="project" value="UniProtKB-SubCell"/>
</dbReference>
<feature type="transmembrane region" description="Helical" evidence="6">
    <location>
        <begin position="117"/>
        <end position="138"/>
    </location>
</feature>
<dbReference type="OrthoDB" id="4540492at2759"/>
<feature type="transmembrane region" description="Helical" evidence="6">
    <location>
        <begin position="12"/>
        <end position="36"/>
    </location>
</feature>
<keyword evidence="9" id="KW-1185">Reference proteome</keyword>
<keyword evidence="3 6" id="KW-0812">Transmembrane</keyword>
<dbReference type="InterPro" id="IPR005828">
    <property type="entry name" value="MFS_sugar_transport-like"/>
</dbReference>
<dbReference type="PROSITE" id="PS50850">
    <property type="entry name" value="MFS"/>
    <property type="match status" value="1"/>
</dbReference>
<dbReference type="InterPro" id="IPR003663">
    <property type="entry name" value="Sugar/inositol_transpt"/>
</dbReference>
<dbReference type="PROSITE" id="PS00217">
    <property type="entry name" value="SUGAR_TRANSPORT_2"/>
    <property type="match status" value="1"/>
</dbReference>
<evidence type="ECO:0000313" key="8">
    <source>
        <dbReference type="EMBL" id="VDP78730.1"/>
    </source>
</evidence>
<dbReference type="InterPro" id="IPR036259">
    <property type="entry name" value="MFS_trans_sf"/>
</dbReference>
<feature type="transmembrane region" description="Helical" evidence="6">
    <location>
        <begin position="301"/>
        <end position="325"/>
    </location>
</feature>
<feature type="transmembrane region" description="Helical" evidence="6">
    <location>
        <begin position="180"/>
        <end position="201"/>
    </location>
</feature>
<dbReference type="PANTHER" id="PTHR23503:SF8">
    <property type="entry name" value="FACILITATED GLUCOSE TRANSPORTER PROTEIN 1"/>
    <property type="match status" value="1"/>
</dbReference>